<proteinExistence type="predicted"/>
<accession>A0A4U7B0J8</accession>
<dbReference type="Proteomes" id="UP000308133">
    <property type="component" value="Unassembled WGS sequence"/>
</dbReference>
<sequence length="646" mass="75085">MAYSGMLYLYPCDTQGETKRLWSHAVVWKREVRRQIEKKAAHAASKQRGSNRLFNLPPEIIELILQWLVDDQLARLRPPAGRPKRGYTKNGCRKSRPKPGSSYSTEPVHQLRELQYNRTWSMTTSLRLSTGLLRLSQTCRFFHERFKDHVYLQLCVRANTHPRSYFLSPEDYDQQIGDQRPPLRALSTSEKPPADPALVQQLKRHDLGFLSGIRTDLLTRLWLGMCVNAELVNDFAAAMKGLDQGRRLKIFFLILSPTRLYFRIHKIALTLLSGRLQRHQLKWHRENCLEALASYEQFRRAWRALRCKCAVYISPDKDRQCELADRLRRVERGRLKGLYEPEKRRGMIKRFKYKDQHREATPPERDSMPHSSISFLDFPLEVRFMVYSQLTDGDLFDAPSYSGAFVDFMWKQNTRSSRPACYAQEFPPIFPLLFVCRAVRDEVLQTTYQNLNFYFYVRSSKSYASNLPEVECPFLHIRNLFIHLHPLKRFGRYSKSFMKKLSGGEHLAKLSVEIGDSCFDRSVVYGGFITIGQQSEIRDMVAYWGRIKFRGEIDLYAQNTNIDALEAAEKERWSVVQEKMVTHPQHFDASFDAHATDSLKLRSCQPSGSLCAPGKEVIVLRRLAVAKDSGGRTELEKPKNVIDERI</sequence>
<feature type="compositionally biased region" description="Basic residues" evidence="1">
    <location>
        <begin position="82"/>
        <end position="97"/>
    </location>
</feature>
<reference evidence="2 3" key="1">
    <citation type="submission" date="2018-02" db="EMBL/GenBank/DDBJ databases">
        <title>Draft genome sequences of Elsinoe sp., causing black scab on jojoba.</title>
        <authorList>
            <person name="Stodart B."/>
            <person name="Jeffress S."/>
            <person name="Ash G."/>
            <person name="Arun Chinnappa K."/>
        </authorList>
    </citation>
    <scope>NUCLEOTIDE SEQUENCE [LARGE SCALE GENOMIC DNA]</scope>
    <source>
        <strain evidence="2 3">Hillstone_2</strain>
    </source>
</reference>
<dbReference type="PANTHER" id="PTHR42085:SF2">
    <property type="entry name" value="F-BOX DOMAIN-CONTAINING PROTEIN"/>
    <property type="match status" value="1"/>
</dbReference>
<evidence type="ECO:0000256" key="1">
    <source>
        <dbReference type="SAM" id="MobiDB-lite"/>
    </source>
</evidence>
<comment type="caution">
    <text evidence="2">The sequence shown here is derived from an EMBL/GenBank/DDBJ whole genome shotgun (WGS) entry which is preliminary data.</text>
</comment>
<evidence type="ECO:0000313" key="2">
    <source>
        <dbReference type="EMBL" id="TKX23135.1"/>
    </source>
</evidence>
<dbReference type="PANTHER" id="PTHR42085">
    <property type="entry name" value="F-BOX DOMAIN-CONTAINING PROTEIN"/>
    <property type="match status" value="1"/>
</dbReference>
<dbReference type="EMBL" id="PTQR01000057">
    <property type="protein sequence ID" value="TKX23135.1"/>
    <property type="molecule type" value="Genomic_DNA"/>
</dbReference>
<dbReference type="AlphaFoldDB" id="A0A4U7B0J8"/>
<evidence type="ECO:0000313" key="3">
    <source>
        <dbReference type="Proteomes" id="UP000308133"/>
    </source>
</evidence>
<gene>
    <name evidence="2" type="ORF">C1H76_4683</name>
</gene>
<feature type="region of interest" description="Disordered" evidence="1">
    <location>
        <begin position="79"/>
        <end position="108"/>
    </location>
</feature>
<organism evidence="2 3">
    <name type="scientific">Elsinoe australis</name>
    <dbReference type="NCBI Taxonomy" id="40998"/>
    <lineage>
        <taxon>Eukaryota</taxon>
        <taxon>Fungi</taxon>
        <taxon>Dikarya</taxon>
        <taxon>Ascomycota</taxon>
        <taxon>Pezizomycotina</taxon>
        <taxon>Dothideomycetes</taxon>
        <taxon>Dothideomycetidae</taxon>
        <taxon>Myriangiales</taxon>
        <taxon>Elsinoaceae</taxon>
        <taxon>Elsinoe</taxon>
    </lineage>
</organism>
<dbReference type="InterPro" id="IPR038883">
    <property type="entry name" value="AN11006-like"/>
</dbReference>
<name>A0A4U7B0J8_9PEZI</name>
<protein>
    <submittedName>
        <fullName evidence="2">Uncharacterized protein</fullName>
    </submittedName>
</protein>